<protein>
    <submittedName>
        <fullName evidence="10">Mannose-1-phosphate guanyltransferase</fullName>
    </submittedName>
</protein>
<dbReference type="GO" id="GO:0140359">
    <property type="term" value="F:ABC-type transporter activity"/>
    <property type="evidence" value="ECO:0007669"/>
    <property type="project" value="InterPro"/>
</dbReference>
<dbReference type="GO" id="GO:0005886">
    <property type="term" value="C:plasma membrane"/>
    <property type="evidence" value="ECO:0007669"/>
    <property type="project" value="UniProtKB-SubCell"/>
</dbReference>
<evidence type="ECO:0000256" key="3">
    <source>
        <dbReference type="ARBA" id="ARBA00022448"/>
    </source>
</evidence>
<evidence type="ECO:0000256" key="1">
    <source>
        <dbReference type="ARBA" id="ARBA00004651"/>
    </source>
</evidence>
<evidence type="ECO:0000256" key="4">
    <source>
        <dbReference type="ARBA" id="ARBA00022475"/>
    </source>
</evidence>
<dbReference type="InterPro" id="IPR013525">
    <property type="entry name" value="ABC2_TM"/>
</dbReference>
<feature type="transmembrane region" description="Helical" evidence="8">
    <location>
        <begin position="26"/>
        <end position="46"/>
    </location>
</feature>
<evidence type="ECO:0000256" key="8">
    <source>
        <dbReference type="SAM" id="Phobius"/>
    </source>
</evidence>
<dbReference type="PANTHER" id="PTHR30294:SF29">
    <property type="entry name" value="MULTIDRUG ABC TRANSPORTER PERMEASE YBHS-RELATED"/>
    <property type="match status" value="1"/>
</dbReference>
<keyword evidence="3" id="KW-0813">Transport</keyword>
<evidence type="ECO:0000313" key="10">
    <source>
        <dbReference type="EMBL" id="KVW97063.1"/>
    </source>
</evidence>
<dbReference type="Pfam" id="PF12698">
    <property type="entry name" value="ABC2_membrane_3"/>
    <property type="match status" value="1"/>
</dbReference>
<comment type="subcellular location">
    <subcellularLocation>
        <location evidence="1">Cell membrane</location>
        <topology evidence="1">Multi-pass membrane protein</topology>
    </subcellularLocation>
</comment>
<evidence type="ECO:0000256" key="5">
    <source>
        <dbReference type="ARBA" id="ARBA00022692"/>
    </source>
</evidence>
<feature type="transmembrane region" description="Helical" evidence="8">
    <location>
        <begin position="233"/>
        <end position="255"/>
    </location>
</feature>
<evidence type="ECO:0000259" key="9">
    <source>
        <dbReference type="PROSITE" id="PS51012"/>
    </source>
</evidence>
<keyword evidence="6 8" id="KW-1133">Transmembrane helix</keyword>
<name>A0A106BRJ6_THIDE</name>
<keyword evidence="4" id="KW-1003">Cell membrane</keyword>
<organism evidence="10 11">
    <name type="scientific">Thiobacillus denitrificans</name>
    <dbReference type="NCBI Taxonomy" id="36861"/>
    <lineage>
        <taxon>Bacteria</taxon>
        <taxon>Pseudomonadati</taxon>
        <taxon>Pseudomonadota</taxon>
        <taxon>Betaproteobacteria</taxon>
        <taxon>Nitrosomonadales</taxon>
        <taxon>Thiobacillaceae</taxon>
        <taxon>Thiobacillus</taxon>
    </lineage>
</organism>
<dbReference type="RefSeq" id="WP_059753581.1">
    <property type="nucleotide sequence ID" value="NZ_LDUG01000018.1"/>
</dbReference>
<keyword evidence="7 8" id="KW-0472">Membrane</keyword>
<evidence type="ECO:0000313" key="11">
    <source>
        <dbReference type="Proteomes" id="UP000064243"/>
    </source>
</evidence>
<dbReference type="PANTHER" id="PTHR30294">
    <property type="entry name" value="MEMBRANE COMPONENT OF ABC TRANSPORTER YHHJ-RELATED"/>
    <property type="match status" value="1"/>
</dbReference>
<feature type="domain" description="ABC transmembrane type-2" evidence="9">
    <location>
        <begin position="147"/>
        <end position="376"/>
    </location>
</feature>
<feature type="transmembrane region" description="Helical" evidence="8">
    <location>
        <begin position="185"/>
        <end position="206"/>
    </location>
</feature>
<comment type="caution">
    <text evidence="10">The sequence shown here is derived from an EMBL/GenBank/DDBJ whole genome shotgun (WGS) entry which is preliminary data.</text>
</comment>
<sequence>MTFPLAWHRLWAIVLKEFVQMRRDRITFAMMVGIPVMQLILFGFAINTDPKRLPTVVFDASQSAYSRSFVASLENSGYFDVLTPPATVAEARQAMAIGEVQFIVSIPPDFFRNLVRGEKPVVLLEADASDPSATGNAISALNSLNQSALQHDLKGPLAQLGNTAPPFEIRVHRNYNPEGITQYNIVPGLMGTILTMTMIMMTGMAMTRELERGTMENLLAFPVHPLEVMIGKILPYIMVGYIQVTVILVAAHFLFSVPIAGSLFLLLACVLVFLAANLTVGMMFSTIAKSQLQAMQMTFFFFLPSMLLSGFMFPFRGMPHWAQVIGEGLPLTHFLRIVRGIMLKGNGWAETWPNVWPLLVFMVVVMLIGLKRYRKTLD</sequence>
<dbReference type="OrthoDB" id="9808686at2"/>
<dbReference type="GO" id="GO:0016740">
    <property type="term" value="F:transferase activity"/>
    <property type="evidence" value="ECO:0007669"/>
    <property type="project" value="UniProtKB-KW"/>
</dbReference>
<keyword evidence="10" id="KW-0808">Transferase</keyword>
<dbReference type="EMBL" id="LDUG01000018">
    <property type="protein sequence ID" value="KVW97063.1"/>
    <property type="molecule type" value="Genomic_DNA"/>
</dbReference>
<feature type="transmembrane region" description="Helical" evidence="8">
    <location>
        <begin position="352"/>
        <end position="370"/>
    </location>
</feature>
<gene>
    <name evidence="10" type="ORF">ABW22_06600</name>
</gene>
<keyword evidence="5 8" id="KW-0812">Transmembrane</keyword>
<evidence type="ECO:0000256" key="6">
    <source>
        <dbReference type="ARBA" id="ARBA00022989"/>
    </source>
</evidence>
<feature type="transmembrane region" description="Helical" evidence="8">
    <location>
        <begin position="261"/>
        <end position="285"/>
    </location>
</feature>
<dbReference type="PROSITE" id="PS51012">
    <property type="entry name" value="ABC_TM2"/>
    <property type="match status" value="1"/>
</dbReference>
<dbReference type="Proteomes" id="UP000064243">
    <property type="component" value="Unassembled WGS sequence"/>
</dbReference>
<dbReference type="AlphaFoldDB" id="A0A106BRJ6"/>
<comment type="similarity">
    <text evidence="2">Belongs to the ABC-2 integral membrane protein family.</text>
</comment>
<reference evidence="10 11" key="1">
    <citation type="journal article" date="2015" name="Appl. Environ. Microbiol.">
        <title>Aerobic and Anaerobic Thiosulfate Oxidation by a Cold-Adapted, Subglacial Chemoautotroph.</title>
        <authorList>
            <person name="Harrold Z.R."/>
            <person name="Skidmore M.L."/>
            <person name="Hamilton T.L."/>
            <person name="Desch L."/>
            <person name="Amada K."/>
            <person name="van Gelder W."/>
            <person name="Glover K."/>
            <person name="Roden E.E."/>
            <person name="Boyd E.S."/>
        </authorList>
    </citation>
    <scope>NUCLEOTIDE SEQUENCE [LARGE SCALE GENOMIC DNA]</scope>
    <source>
        <strain evidence="10 11">RG</strain>
    </source>
</reference>
<keyword evidence="11" id="KW-1185">Reference proteome</keyword>
<dbReference type="PATRIC" id="fig|36861.3.peg.794"/>
<dbReference type="Gene3D" id="3.40.1710.10">
    <property type="entry name" value="abc type-2 transporter like domain"/>
    <property type="match status" value="1"/>
</dbReference>
<dbReference type="InterPro" id="IPR051449">
    <property type="entry name" value="ABC-2_transporter_component"/>
</dbReference>
<proteinExistence type="inferred from homology"/>
<feature type="transmembrane region" description="Helical" evidence="8">
    <location>
        <begin position="297"/>
        <end position="315"/>
    </location>
</feature>
<accession>A0A106BRJ6</accession>
<dbReference type="InterPro" id="IPR047817">
    <property type="entry name" value="ABC2_TM_bact-type"/>
</dbReference>
<evidence type="ECO:0000256" key="7">
    <source>
        <dbReference type="ARBA" id="ARBA00023136"/>
    </source>
</evidence>
<evidence type="ECO:0000256" key="2">
    <source>
        <dbReference type="ARBA" id="ARBA00007783"/>
    </source>
</evidence>